<evidence type="ECO:0000313" key="1">
    <source>
        <dbReference type="EMBL" id="MRT01410.1"/>
    </source>
</evidence>
<name>A0A7X2HRI0_RALPI</name>
<proteinExistence type="predicted"/>
<evidence type="ECO:0000313" key="2">
    <source>
        <dbReference type="Proteomes" id="UP000441032"/>
    </source>
</evidence>
<protein>
    <submittedName>
        <fullName evidence="1">Uncharacterized protein</fullName>
    </submittedName>
</protein>
<sequence>MFGIDADRRLFYEGSPSLYGSGIWPAPFASIATRISQSGDWAEIPGACDLAWAKLIFREDAFDPVTRIRRGRLYQRYEAQPAQWHVQRHPAAPQESGGVDLSGLFVKSLYTYAPWFGAGEATTGQSPALFALGVRDSYTLWTLLSVERLSTGEDLLTLRARSSLGAMPSLDEAAIPPDGVDEIRRQIDRVSDAEHRQGLEAIIDAGRYAAPAAIGLWLADREGDARFRAVDLNEHIKHPEGGASPMALLINAAKLIARLHARLKPNEEFSRGARRLTEADAEAALASLSLVLRELGWTRP</sequence>
<organism evidence="1 2">
    <name type="scientific">Ralstonia pickettii</name>
    <name type="common">Burkholderia pickettii</name>
    <dbReference type="NCBI Taxonomy" id="329"/>
    <lineage>
        <taxon>Bacteria</taxon>
        <taxon>Pseudomonadati</taxon>
        <taxon>Pseudomonadota</taxon>
        <taxon>Betaproteobacteria</taxon>
        <taxon>Burkholderiales</taxon>
        <taxon>Burkholderiaceae</taxon>
        <taxon>Ralstonia</taxon>
    </lineage>
</organism>
<reference evidence="1 2" key="1">
    <citation type="submission" date="2019-11" db="EMBL/GenBank/DDBJ databases">
        <title>Phenotypic characterization of an OXA-22 and OXA-60 co-producing Ralstonia pickettii clinical strain.</title>
        <authorList>
            <person name="He F."/>
        </authorList>
    </citation>
    <scope>NUCLEOTIDE SEQUENCE [LARGE SCALE GENOMIC DNA]</scope>
    <source>
        <strain evidence="1 2">PSLESD1</strain>
    </source>
</reference>
<dbReference type="AlphaFoldDB" id="A0A7X2HRI0"/>
<dbReference type="Proteomes" id="UP000441032">
    <property type="component" value="Unassembled WGS sequence"/>
</dbReference>
<accession>A0A7X2HRI0</accession>
<dbReference type="EMBL" id="WJYN01000012">
    <property type="protein sequence ID" value="MRT01410.1"/>
    <property type="molecule type" value="Genomic_DNA"/>
</dbReference>
<gene>
    <name evidence="1" type="ORF">GJQ57_22415</name>
</gene>
<comment type="caution">
    <text evidence="1">The sequence shown here is derived from an EMBL/GenBank/DDBJ whole genome shotgun (WGS) entry which is preliminary data.</text>
</comment>
<dbReference type="RefSeq" id="WP_154208811.1">
    <property type="nucleotide sequence ID" value="NZ_WJYN01000012.1"/>
</dbReference>